<feature type="domain" description="Amino acid permease/ SLC12A" evidence="9">
    <location>
        <begin position="30"/>
        <end position="469"/>
    </location>
</feature>
<feature type="transmembrane region" description="Helical" evidence="8">
    <location>
        <begin position="255"/>
        <end position="274"/>
    </location>
</feature>
<name>A0A4Y8MX00_9BURK</name>
<comment type="caution">
    <text evidence="10">The sequence shown here is derived from an EMBL/GenBank/DDBJ whole genome shotgun (WGS) entry which is preliminary data.</text>
</comment>
<feature type="transmembrane region" description="Helical" evidence="8">
    <location>
        <begin position="286"/>
        <end position="306"/>
    </location>
</feature>
<evidence type="ECO:0000313" key="11">
    <source>
        <dbReference type="Proteomes" id="UP000297385"/>
    </source>
</evidence>
<feature type="transmembrane region" description="Helical" evidence="8">
    <location>
        <begin position="346"/>
        <end position="368"/>
    </location>
</feature>
<dbReference type="Proteomes" id="UP000297385">
    <property type="component" value="Unassembled WGS sequence"/>
</dbReference>
<evidence type="ECO:0000256" key="5">
    <source>
        <dbReference type="ARBA" id="ARBA00022970"/>
    </source>
</evidence>
<evidence type="ECO:0000256" key="6">
    <source>
        <dbReference type="ARBA" id="ARBA00022989"/>
    </source>
</evidence>
<keyword evidence="3" id="KW-1003">Cell membrane</keyword>
<sequence>MSNVLERDTRVERDHMVTGGELARGLSNRHIQLISIGGAIGTGLFMGAGKTISISGTSIILTYMIIGFFLFFVMRAMGEMLLSDLKYKSFADFCSTYLGAWAGFFIGWSYWLTWVVGSIADYVVVGGYLQFWFPTLPAWVPAVSTLAALLLLNVLTVKLFGELEFWFAIIKIIAIVSLISVGAYLTSISFVSPNGVRSSLSNVIERESFMPHGLLGFFAGFQIAIFSFAGIELVGTTAAETKDPERNLPRAINAVPLRVILFYVLSLICIISVSSWSKISAHVSPFVQLFVAAGFPMVAGVINFVVTTSAMSAANSGVFSTSRMLYGLAMKSDAPKIFKWLTSHSVPVMGLIFSCLCMLAGILLLFIIPDVMSIFTIVSTVSAILFIFVWSLILVAYIVYRMRSPDLHAKSKFKMPGGVPMASISLVFFIFVVGLLALDADTRLALRLMPLWFLFLFVAYRLTGRSRRRFALPPRAEIAE</sequence>
<keyword evidence="6 8" id="KW-1133">Transmembrane helix</keyword>
<keyword evidence="4 8" id="KW-0812">Transmembrane</keyword>
<reference evidence="10 11" key="1">
    <citation type="submission" date="2019-03" db="EMBL/GenBank/DDBJ databases">
        <title>Complete Genome Sequence of Paraburkholderia dipogonis ICMP 19430T, a Nitrogen-fixing Symbiont of the South African Invasive Legume Dipogon lignosus in New Zealand.</title>
        <authorList>
            <person name="De Meyer S.E."/>
        </authorList>
    </citation>
    <scope>NUCLEOTIDE SEQUENCE [LARGE SCALE GENOMIC DNA]</scope>
    <source>
        <strain evidence="10 11">ICMP 19430</strain>
    </source>
</reference>
<feature type="transmembrane region" description="Helical" evidence="8">
    <location>
        <begin position="421"/>
        <end position="438"/>
    </location>
</feature>
<evidence type="ECO:0000256" key="2">
    <source>
        <dbReference type="ARBA" id="ARBA00022448"/>
    </source>
</evidence>
<dbReference type="GO" id="GO:0005886">
    <property type="term" value="C:plasma membrane"/>
    <property type="evidence" value="ECO:0007669"/>
    <property type="project" value="UniProtKB-SubCell"/>
</dbReference>
<evidence type="ECO:0000313" key="10">
    <source>
        <dbReference type="EMBL" id="TFE41964.1"/>
    </source>
</evidence>
<dbReference type="GO" id="GO:0055085">
    <property type="term" value="P:transmembrane transport"/>
    <property type="evidence" value="ECO:0007669"/>
    <property type="project" value="InterPro"/>
</dbReference>
<comment type="subcellular location">
    <subcellularLocation>
        <location evidence="1">Cell membrane</location>
        <topology evidence="1">Multi-pass membrane protein</topology>
    </subcellularLocation>
</comment>
<feature type="transmembrane region" description="Helical" evidence="8">
    <location>
        <begin position="374"/>
        <end position="400"/>
    </location>
</feature>
<dbReference type="PIRSF" id="PIRSF006060">
    <property type="entry name" value="AA_transporter"/>
    <property type="match status" value="1"/>
</dbReference>
<dbReference type="InterPro" id="IPR004841">
    <property type="entry name" value="AA-permease/SLC12A_dom"/>
</dbReference>
<dbReference type="PANTHER" id="PTHR43495">
    <property type="entry name" value="GABA PERMEASE"/>
    <property type="match status" value="1"/>
</dbReference>
<keyword evidence="5" id="KW-0029">Amino-acid transport</keyword>
<dbReference type="FunFam" id="1.20.1740.10:FF:000001">
    <property type="entry name" value="Amino acid permease"/>
    <property type="match status" value="1"/>
</dbReference>
<evidence type="ECO:0000256" key="7">
    <source>
        <dbReference type="ARBA" id="ARBA00023136"/>
    </source>
</evidence>
<evidence type="ECO:0000259" key="9">
    <source>
        <dbReference type="Pfam" id="PF00324"/>
    </source>
</evidence>
<evidence type="ECO:0000256" key="4">
    <source>
        <dbReference type="ARBA" id="ARBA00022692"/>
    </source>
</evidence>
<dbReference type="Gene3D" id="1.20.1740.10">
    <property type="entry name" value="Amino acid/polyamine transporter I"/>
    <property type="match status" value="1"/>
</dbReference>
<dbReference type="GO" id="GO:0006865">
    <property type="term" value="P:amino acid transport"/>
    <property type="evidence" value="ECO:0007669"/>
    <property type="project" value="UniProtKB-KW"/>
</dbReference>
<feature type="transmembrane region" description="Helical" evidence="8">
    <location>
        <begin position="131"/>
        <end position="153"/>
    </location>
</feature>
<feature type="transmembrane region" description="Helical" evidence="8">
    <location>
        <begin position="90"/>
        <end position="111"/>
    </location>
</feature>
<dbReference type="EMBL" id="SNVI01000002">
    <property type="protein sequence ID" value="TFE41964.1"/>
    <property type="molecule type" value="Genomic_DNA"/>
</dbReference>
<feature type="transmembrane region" description="Helical" evidence="8">
    <location>
        <begin position="165"/>
        <end position="192"/>
    </location>
</feature>
<dbReference type="Pfam" id="PF00324">
    <property type="entry name" value="AA_permease"/>
    <property type="match status" value="1"/>
</dbReference>
<dbReference type="PANTHER" id="PTHR43495:SF2">
    <property type="entry name" value="D-SERINE_D-ALANINE_GLYCINE TRANSPORTER"/>
    <property type="match status" value="1"/>
</dbReference>
<keyword evidence="7 8" id="KW-0472">Membrane</keyword>
<evidence type="ECO:0000256" key="1">
    <source>
        <dbReference type="ARBA" id="ARBA00004651"/>
    </source>
</evidence>
<feature type="transmembrane region" description="Helical" evidence="8">
    <location>
        <begin position="58"/>
        <end position="78"/>
    </location>
</feature>
<dbReference type="AlphaFoldDB" id="A0A4Y8MX00"/>
<feature type="transmembrane region" description="Helical" evidence="8">
    <location>
        <begin position="212"/>
        <end position="234"/>
    </location>
</feature>
<organism evidence="10 11">
    <name type="scientific">Paraburkholderia dipogonis</name>
    <dbReference type="NCBI Taxonomy" id="1211383"/>
    <lineage>
        <taxon>Bacteria</taxon>
        <taxon>Pseudomonadati</taxon>
        <taxon>Pseudomonadota</taxon>
        <taxon>Betaproteobacteria</taxon>
        <taxon>Burkholderiales</taxon>
        <taxon>Burkholderiaceae</taxon>
        <taxon>Paraburkholderia</taxon>
    </lineage>
</organism>
<gene>
    <name evidence="10" type="ORF">E2553_35670</name>
</gene>
<evidence type="ECO:0000256" key="8">
    <source>
        <dbReference type="SAM" id="Phobius"/>
    </source>
</evidence>
<evidence type="ECO:0000256" key="3">
    <source>
        <dbReference type="ARBA" id="ARBA00022475"/>
    </source>
</evidence>
<protein>
    <submittedName>
        <fullName evidence="10">Amino acid permease</fullName>
    </submittedName>
</protein>
<keyword evidence="2" id="KW-0813">Transport</keyword>
<proteinExistence type="predicted"/>
<accession>A0A4Y8MX00</accession>
<feature type="transmembrane region" description="Helical" evidence="8">
    <location>
        <begin position="444"/>
        <end position="462"/>
    </location>
</feature>